<dbReference type="GO" id="GO:0030234">
    <property type="term" value="F:enzyme regulator activity"/>
    <property type="evidence" value="ECO:0007669"/>
    <property type="project" value="InterPro"/>
</dbReference>
<organism evidence="1 2">
    <name type="scientific">Geomesophilobacter sediminis</name>
    <dbReference type="NCBI Taxonomy" id="2798584"/>
    <lineage>
        <taxon>Bacteria</taxon>
        <taxon>Pseudomonadati</taxon>
        <taxon>Thermodesulfobacteriota</taxon>
        <taxon>Desulfuromonadia</taxon>
        <taxon>Geobacterales</taxon>
        <taxon>Geobacteraceae</taxon>
        <taxon>Geomesophilobacter</taxon>
    </lineage>
</organism>
<dbReference type="PANTHER" id="PTHR30115">
    <property type="entry name" value="NITROGEN REGULATORY PROTEIN P-II"/>
    <property type="match status" value="1"/>
</dbReference>
<reference evidence="1" key="1">
    <citation type="submission" date="2020-12" db="EMBL/GenBank/DDBJ databases">
        <title>Geomonas sp. Red875, isolated from river sediment.</title>
        <authorList>
            <person name="Xu Z."/>
            <person name="Zhang Z."/>
            <person name="Masuda Y."/>
            <person name="Itoh H."/>
            <person name="Senoo K."/>
        </authorList>
    </citation>
    <scope>NUCLEOTIDE SEQUENCE</scope>
    <source>
        <strain evidence="1">Red875</strain>
    </source>
</reference>
<evidence type="ECO:0000313" key="1">
    <source>
        <dbReference type="EMBL" id="MBJ6725188.1"/>
    </source>
</evidence>
<dbReference type="GO" id="GO:0005829">
    <property type="term" value="C:cytosol"/>
    <property type="evidence" value="ECO:0007669"/>
    <property type="project" value="TreeGrafter"/>
</dbReference>
<accession>A0A8J7J315</accession>
<dbReference type="PANTHER" id="PTHR30115:SF11">
    <property type="entry name" value="NITROGEN REGULATORY PROTEIN P-II HOMOLOG"/>
    <property type="match status" value="1"/>
</dbReference>
<dbReference type="PROSITE" id="PS51343">
    <property type="entry name" value="PII_GLNB_DOM"/>
    <property type="match status" value="1"/>
</dbReference>
<dbReference type="GO" id="GO:0006808">
    <property type="term" value="P:regulation of nitrogen utilization"/>
    <property type="evidence" value="ECO:0007669"/>
    <property type="project" value="InterPro"/>
</dbReference>
<dbReference type="PRINTS" id="PR00340">
    <property type="entry name" value="PIIGLNB"/>
</dbReference>
<dbReference type="SMART" id="SM00938">
    <property type="entry name" value="P-II"/>
    <property type="match status" value="1"/>
</dbReference>
<dbReference type="InterPro" id="IPR002187">
    <property type="entry name" value="N-reg_PII"/>
</dbReference>
<dbReference type="GO" id="GO:0005524">
    <property type="term" value="F:ATP binding"/>
    <property type="evidence" value="ECO:0007669"/>
    <property type="project" value="TreeGrafter"/>
</dbReference>
<dbReference type="EMBL" id="JAEMHM010000008">
    <property type="protein sequence ID" value="MBJ6725188.1"/>
    <property type="molecule type" value="Genomic_DNA"/>
</dbReference>
<name>A0A8J7J315_9BACT</name>
<protein>
    <submittedName>
        <fullName evidence="1">P-II family nitrogen regulator</fullName>
    </submittedName>
</protein>
<dbReference type="InterPro" id="IPR011322">
    <property type="entry name" value="N-reg_PII-like_a/b"/>
</dbReference>
<dbReference type="AlphaFoldDB" id="A0A8J7J315"/>
<comment type="caution">
    <text evidence="1">The sequence shown here is derived from an EMBL/GenBank/DDBJ whole genome shotgun (WGS) entry which is preliminary data.</text>
</comment>
<proteinExistence type="predicted"/>
<dbReference type="RefSeq" id="WP_199384083.1">
    <property type="nucleotide sequence ID" value="NZ_JAEMHM010000008.1"/>
</dbReference>
<dbReference type="Proteomes" id="UP000636888">
    <property type="component" value="Unassembled WGS sequence"/>
</dbReference>
<dbReference type="Gene3D" id="3.30.70.120">
    <property type="match status" value="1"/>
</dbReference>
<keyword evidence="2" id="KW-1185">Reference proteome</keyword>
<sequence length="99" mass="10753">MKLIEAVINRLKLPEVRSALDELGVVDCMESSVVCHGSPARIMVFRGAKFVADVAEKVKLEIVSADESVERIIDAIGSIGKTGRPGDCRIAIRPYLEVT</sequence>
<dbReference type="SUPFAM" id="SSF54913">
    <property type="entry name" value="GlnB-like"/>
    <property type="match status" value="1"/>
</dbReference>
<gene>
    <name evidence="1" type="ORF">JFN93_10750</name>
</gene>
<dbReference type="Pfam" id="PF00543">
    <property type="entry name" value="P-II"/>
    <property type="match status" value="1"/>
</dbReference>
<evidence type="ECO:0000313" key="2">
    <source>
        <dbReference type="Proteomes" id="UP000636888"/>
    </source>
</evidence>
<dbReference type="InterPro" id="IPR015867">
    <property type="entry name" value="N-reg_PII/ATP_PRibTrfase_C"/>
</dbReference>